<name>A0A9X3J815_9BACT</name>
<feature type="domain" description="RNA polymerase sigma factor 70 region 4 type 2" evidence="5">
    <location>
        <begin position="126"/>
        <end position="177"/>
    </location>
</feature>
<keyword evidence="3" id="KW-0731">Sigma factor</keyword>
<comment type="caution">
    <text evidence="6">The sequence shown here is derived from an EMBL/GenBank/DDBJ whole genome shotgun (WGS) entry which is preliminary data.</text>
</comment>
<evidence type="ECO:0000256" key="1">
    <source>
        <dbReference type="ARBA" id="ARBA00010641"/>
    </source>
</evidence>
<proteinExistence type="inferred from homology"/>
<dbReference type="GO" id="GO:0016987">
    <property type="term" value="F:sigma factor activity"/>
    <property type="evidence" value="ECO:0007669"/>
    <property type="project" value="UniProtKB-KW"/>
</dbReference>
<dbReference type="GO" id="GO:0006352">
    <property type="term" value="P:DNA-templated transcription initiation"/>
    <property type="evidence" value="ECO:0007669"/>
    <property type="project" value="InterPro"/>
</dbReference>
<protein>
    <submittedName>
        <fullName evidence="6">Sigma-70 family RNA polymerase sigma factor</fullName>
    </submittedName>
</protein>
<dbReference type="Pfam" id="PF08281">
    <property type="entry name" value="Sigma70_r4_2"/>
    <property type="match status" value="1"/>
</dbReference>
<gene>
    <name evidence="6" type="ORF">OU798_22030</name>
</gene>
<keyword evidence="7" id="KW-1185">Reference proteome</keyword>
<dbReference type="NCBIfam" id="TIGR02937">
    <property type="entry name" value="sigma70-ECF"/>
    <property type="match status" value="1"/>
</dbReference>
<keyword evidence="2" id="KW-0805">Transcription regulation</keyword>
<organism evidence="6 7">
    <name type="scientific">Draconibacterium aestuarii</name>
    <dbReference type="NCBI Taxonomy" id="2998507"/>
    <lineage>
        <taxon>Bacteria</taxon>
        <taxon>Pseudomonadati</taxon>
        <taxon>Bacteroidota</taxon>
        <taxon>Bacteroidia</taxon>
        <taxon>Marinilabiliales</taxon>
        <taxon>Prolixibacteraceae</taxon>
        <taxon>Draconibacterium</taxon>
    </lineage>
</organism>
<keyword evidence="4" id="KW-0804">Transcription</keyword>
<dbReference type="InterPro" id="IPR036388">
    <property type="entry name" value="WH-like_DNA-bd_sf"/>
</dbReference>
<dbReference type="Gene3D" id="1.10.10.10">
    <property type="entry name" value="Winged helix-like DNA-binding domain superfamily/Winged helix DNA-binding domain"/>
    <property type="match status" value="1"/>
</dbReference>
<evidence type="ECO:0000256" key="3">
    <source>
        <dbReference type="ARBA" id="ARBA00023082"/>
    </source>
</evidence>
<dbReference type="SUPFAM" id="SSF88946">
    <property type="entry name" value="Sigma2 domain of RNA polymerase sigma factors"/>
    <property type="match status" value="1"/>
</dbReference>
<evidence type="ECO:0000256" key="4">
    <source>
        <dbReference type="ARBA" id="ARBA00023163"/>
    </source>
</evidence>
<comment type="similarity">
    <text evidence="1">Belongs to the sigma-70 factor family. ECF subfamily.</text>
</comment>
<dbReference type="InterPro" id="IPR013249">
    <property type="entry name" value="RNA_pol_sigma70_r4_t2"/>
</dbReference>
<dbReference type="PANTHER" id="PTHR43133:SF46">
    <property type="entry name" value="RNA POLYMERASE SIGMA-70 FACTOR ECF SUBFAMILY"/>
    <property type="match status" value="1"/>
</dbReference>
<dbReference type="InterPro" id="IPR014284">
    <property type="entry name" value="RNA_pol_sigma-70_dom"/>
</dbReference>
<dbReference type="RefSeq" id="WP_343335368.1">
    <property type="nucleotide sequence ID" value="NZ_JAPOHD010000066.1"/>
</dbReference>
<evidence type="ECO:0000256" key="2">
    <source>
        <dbReference type="ARBA" id="ARBA00023015"/>
    </source>
</evidence>
<dbReference type="InterPro" id="IPR013325">
    <property type="entry name" value="RNA_pol_sigma_r2"/>
</dbReference>
<dbReference type="GO" id="GO:0003677">
    <property type="term" value="F:DNA binding"/>
    <property type="evidence" value="ECO:0007669"/>
    <property type="project" value="InterPro"/>
</dbReference>
<evidence type="ECO:0000313" key="7">
    <source>
        <dbReference type="Proteomes" id="UP001145087"/>
    </source>
</evidence>
<dbReference type="SUPFAM" id="SSF88659">
    <property type="entry name" value="Sigma3 and sigma4 domains of RNA polymerase sigma factors"/>
    <property type="match status" value="1"/>
</dbReference>
<evidence type="ECO:0000259" key="5">
    <source>
        <dbReference type="Pfam" id="PF08281"/>
    </source>
</evidence>
<sequence length="195" mass="23168">MRSTEKEYWYLVWDKFKNGDSEAFKTIYNEFTDALFAYGSKITSNRDLLKDSIQDLFIDVYTYGSKLRQPELLEFYLFKTLKRIIIKKLKEDQRFSAMNEDFERFDLKFTIEDEVFGKDSEKKLKLLQKEISQLAPASRELLFLKFNSGLSYEAIAKIVGIKPDSAKKQIYRIVQRLRKDMDSKNLELFMMCFTA</sequence>
<dbReference type="EMBL" id="JAPOHD010000066">
    <property type="protein sequence ID" value="MCY1723043.1"/>
    <property type="molecule type" value="Genomic_DNA"/>
</dbReference>
<dbReference type="Proteomes" id="UP001145087">
    <property type="component" value="Unassembled WGS sequence"/>
</dbReference>
<reference evidence="6" key="1">
    <citation type="submission" date="2022-11" db="EMBL/GenBank/DDBJ databases">
        <title>Marilongibacter aestuarii gen. nov., sp. nov., isolated from tidal flat sediment.</title>
        <authorList>
            <person name="Jiayan W."/>
        </authorList>
    </citation>
    <scope>NUCLEOTIDE SEQUENCE</scope>
    <source>
        <strain evidence="6">Z1-6</strain>
    </source>
</reference>
<accession>A0A9X3J815</accession>
<dbReference type="InterPro" id="IPR039425">
    <property type="entry name" value="RNA_pol_sigma-70-like"/>
</dbReference>
<dbReference type="Gene3D" id="1.10.1740.10">
    <property type="match status" value="1"/>
</dbReference>
<evidence type="ECO:0000313" key="6">
    <source>
        <dbReference type="EMBL" id="MCY1723043.1"/>
    </source>
</evidence>
<dbReference type="AlphaFoldDB" id="A0A9X3J815"/>
<dbReference type="InterPro" id="IPR013324">
    <property type="entry name" value="RNA_pol_sigma_r3/r4-like"/>
</dbReference>
<dbReference type="PANTHER" id="PTHR43133">
    <property type="entry name" value="RNA POLYMERASE ECF-TYPE SIGMA FACTO"/>
    <property type="match status" value="1"/>
</dbReference>